<dbReference type="GO" id="GO:0019628">
    <property type="term" value="P:urate catabolic process"/>
    <property type="evidence" value="ECO:0007669"/>
    <property type="project" value="TreeGrafter"/>
</dbReference>
<feature type="region of interest" description="Disordered" evidence="7">
    <location>
        <begin position="70"/>
        <end position="93"/>
    </location>
</feature>
<evidence type="ECO:0000259" key="8">
    <source>
        <dbReference type="Pfam" id="PF00576"/>
    </source>
</evidence>
<dbReference type="InterPro" id="IPR023416">
    <property type="entry name" value="Transthyretin/HIU_hydrolase_d"/>
</dbReference>
<proteinExistence type="predicted"/>
<dbReference type="Proteomes" id="UP000796880">
    <property type="component" value="Unassembled WGS sequence"/>
</dbReference>
<dbReference type="PANTHER" id="PTHR43466">
    <property type="entry name" value="2-OXO-4-HYDROXY-4-CARBOXY-5-UREIDOIMIDAZOLINE DECARBOXYLASE-RELATED"/>
    <property type="match status" value="1"/>
</dbReference>
<dbReference type="InterPro" id="IPR036817">
    <property type="entry name" value="Transthyretin/HIU_hydrolase_sf"/>
</dbReference>
<keyword evidence="6" id="KW-0456">Lyase</keyword>
<dbReference type="SUPFAM" id="SSF158694">
    <property type="entry name" value="UraD-Like"/>
    <property type="match status" value="1"/>
</dbReference>
<dbReference type="OrthoDB" id="10265230at2759"/>
<evidence type="ECO:0000313" key="10">
    <source>
        <dbReference type="EMBL" id="KAF3447589.1"/>
    </source>
</evidence>
<evidence type="ECO:0000256" key="6">
    <source>
        <dbReference type="ARBA" id="ARBA00023239"/>
    </source>
</evidence>
<feature type="domain" description="Transthyretin/hydroxyisourate hydrolase" evidence="8">
    <location>
        <begin position="223"/>
        <end position="299"/>
    </location>
</feature>
<sequence>MGTKKIEVEEQEFLACCGSTRFAQEMVEVSPFSSLDDAIVAARHVWFNKVDVNGWLEAFSAHPQIGQTPFSSSSSSSSSSAHSTSAQWSKGEQSTALSTATTSSLQQLSEWNARYYQKFGFVFIICASGRTTEEILAELKKRFPNRPIVEFEVAAQEQMKITELRLAKLFSSKAKEFSTGNQYPVAKKAEEDRVSILGGHLTASSEASVGKTIQATSRTRPPITTHVLDVSRGSPAAGIEVHLEIWKGPQPRPVFGESDAGGWVFQGSSATDNDGRSGQLMSIVDEVSPGIYRISFNTGVTKAGTFSCPTAAFTILILYLPRKLELGAEDVFCEAC</sequence>
<feature type="domain" description="Oxo-4-hydroxy-4-carboxy-5-ureidoimidazoline decarboxylase" evidence="9">
    <location>
        <begin position="11"/>
        <end position="167"/>
    </location>
</feature>
<dbReference type="InterPro" id="IPR018020">
    <property type="entry name" value="OHCU_decarboxylase"/>
</dbReference>
<comment type="caution">
    <text evidence="10">The sequence shown here is derived from an EMBL/GenBank/DDBJ whole genome shotgun (WGS) entry which is preliminary data.</text>
</comment>
<organism evidence="10 11">
    <name type="scientific">Rhamnella rubrinervis</name>
    <dbReference type="NCBI Taxonomy" id="2594499"/>
    <lineage>
        <taxon>Eukaryota</taxon>
        <taxon>Viridiplantae</taxon>
        <taxon>Streptophyta</taxon>
        <taxon>Embryophyta</taxon>
        <taxon>Tracheophyta</taxon>
        <taxon>Spermatophyta</taxon>
        <taxon>Magnoliopsida</taxon>
        <taxon>eudicotyledons</taxon>
        <taxon>Gunneridae</taxon>
        <taxon>Pentapetalae</taxon>
        <taxon>rosids</taxon>
        <taxon>fabids</taxon>
        <taxon>Rosales</taxon>
        <taxon>Rhamnaceae</taxon>
        <taxon>rhamnoid group</taxon>
        <taxon>Rhamneae</taxon>
        <taxon>Rhamnella</taxon>
    </lineage>
</organism>
<dbReference type="PROSITE" id="PS00768">
    <property type="entry name" value="TRANSTHYRETIN_1"/>
    <property type="match status" value="1"/>
</dbReference>
<accession>A0A8K0MIL7</accession>
<keyword evidence="5" id="KW-0210">Decarboxylase</keyword>
<keyword evidence="11" id="KW-1185">Reference proteome</keyword>
<dbReference type="Gene3D" id="1.10.3330.10">
    <property type="entry name" value="Oxo-4-hydroxy-4-carboxy-5-ureidoimidazoline decarboxylase"/>
    <property type="match status" value="1"/>
</dbReference>
<evidence type="ECO:0000259" key="9">
    <source>
        <dbReference type="Pfam" id="PF09349"/>
    </source>
</evidence>
<dbReference type="InterPro" id="IPR023418">
    <property type="entry name" value="Thyroxine_BS"/>
</dbReference>
<dbReference type="GO" id="GO:0005777">
    <property type="term" value="C:peroxisome"/>
    <property type="evidence" value="ECO:0007669"/>
    <property type="project" value="TreeGrafter"/>
</dbReference>
<dbReference type="AlphaFoldDB" id="A0A8K0MIL7"/>
<dbReference type="FunFam" id="1.10.3330.10:FF:000002">
    <property type="entry name" value="Uric acid degradation bifunctional protein TTL"/>
    <property type="match status" value="1"/>
</dbReference>
<dbReference type="EMBL" id="VOIH02000005">
    <property type="protein sequence ID" value="KAF3447589.1"/>
    <property type="molecule type" value="Genomic_DNA"/>
</dbReference>
<dbReference type="PANTHER" id="PTHR43466:SF1">
    <property type="entry name" value="2-OXO-4-HYDROXY-4-CARBOXY-5-UREIDOIMIDAZOLINE DECARBOXYLASE-RELATED"/>
    <property type="match status" value="1"/>
</dbReference>
<evidence type="ECO:0000256" key="2">
    <source>
        <dbReference type="ARBA" id="ARBA00004754"/>
    </source>
</evidence>
<dbReference type="InterPro" id="IPR036778">
    <property type="entry name" value="OHCU_decarboxylase_sf"/>
</dbReference>
<name>A0A8K0MIL7_9ROSA</name>
<evidence type="ECO:0000256" key="3">
    <source>
        <dbReference type="ARBA" id="ARBA00012257"/>
    </source>
</evidence>
<evidence type="ECO:0000256" key="7">
    <source>
        <dbReference type="SAM" id="MobiDB-lite"/>
    </source>
</evidence>
<dbReference type="SUPFAM" id="SSF49472">
    <property type="entry name" value="Transthyretin (synonym: prealbumin)"/>
    <property type="match status" value="1"/>
</dbReference>
<evidence type="ECO:0000256" key="5">
    <source>
        <dbReference type="ARBA" id="ARBA00022793"/>
    </source>
</evidence>
<comment type="catalytic activity">
    <reaction evidence="1">
        <text>5-hydroxy-2-oxo-4-ureido-2,5-dihydro-1H-imidazole-5-carboxylate + H(+) = (S)-allantoin + CO2</text>
        <dbReference type="Rhea" id="RHEA:26301"/>
        <dbReference type="ChEBI" id="CHEBI:15378"/>
        <dbReference type="ChEBI" id="CHEBI:15678"/>
        <dbReference type="ChEBI" id="CHEBI:16526"/>
        <dbReference type="ChEBI" id="CHEBI:58639"/>
        <dbReference type="EC" id="4.1.1.97"/>
    </reaction>
</comment>
<reference evidence="10" key="1">
    <citation type="submission" date="2020-03" db="EMBL/GenBank/DDBJ databases">
        <title>A high-quality chromosome-level genome assembly of a woody plant with both climbing and erect habits, Rhamnella rubrinervis.</title>
        <authorList>
            <person name="Lu Z."/>
            <person name="Yang Y."/>
            <person name="Zhu X."/>
            <person name="Sun Y."/>
        </authorList>
    </citation>
    <scope>NUCLEOTIDE SEQUENCE</scope>
    <source>
        <strain evidence="10">BYM</strain>
        <tissue evidence="10">Leaf</tissue>
    </source>
</reference>
<dbReference type="EC" id="4.1.1.97" evidence="3"/>
<evidence type="ECO:0000256" key="4">
    <source>
        <dbReference type="ARBA" id="ARBA00022631"/>
    </source>
</evidence>
<protein>
    <recommendedName>
        <fullName evidence="3">2-oxo-4-hydroxy-4-carboxy-5-ureidoimidazoline decarboxylase</fullName>
        <ecNumber evidence="3">4.1.1.97</ecNumber>
    </recommendedName>
</protein>
<gene>
    <name evidence="10" type="ORF">FNV43_RR12776</name>
</gene>
<dbReference type="GO" id="GO:0006144">
    <property type="term" value="P:purine nucleobase metabolic process"/>
    <property type="evidence" value="ECO:0007669"/>
    <property type="project" value="UniProtKB-KW"/>
</dbReference>
<dbReference type="Pfam" id="PF09349">
    <property type="entry name" value="OHCU_decarbox"/>
    <property type="match status" value="1"/>
</dbReference>
<evidence type="ECO:0000313" key="11">
    <source>
        <dbReference type="Proteomes" id="UP000796880"/>
    </source>
</evidence>
<dbReference type="GO" id="GO:0051997">
    <property type="term" value="F:2-oxo-4-hydroxy-4-carboxy-5-ureidoimidazoline decarboxylase activity"/>
    <property type="evidence" value="ECO:0007669"/>
    <property type="project" value="UniProtKB-EC"/>
</dbReference>
<dbReference type="Pfam" id="PF00576">
    <property type="entry name" value="Transthyretin"/>
    <property type="match status" value="1"/>
</dbReference>
<keyword evidence="4" id="KW-0659">Purine metabolism</keyword>
<evidence type="ECO:0000256" key="1">
    <source>
        <dbReference type="ARBA" id="ARBA00001163"/>
    </source>
</evidence>
<feature type="compositionally biased region" description="Low complexity" evidence="7">
    <location>
        <begin position="71"/>
        <end position="85"/>
    </location>
</feature>
<comment type="pathway">
    <text evidence="2">Purine metabolism; urate degradation; (S)-allantoin from urate: step 3/3.</text>
</comment>
<dbReference type="Gene3D" id="2.60.40.180">
    <property type="entry name" value="Transthyretin/hydroxyisourate hydrolase domain"/>
    <property type="match status" value="1"/>
</dbReference>